<dbReference type="InterPro" id="IPR036397">
    <property type="entry name" value="RNaseH_sf"/>
</dbReference>
<keyword evidence="3" id="KW-0479">Metal-binding</keyword>
<dbReference type="GO" id="GO:0008408">
    <property type="term" value="F:3'-5' exonuclease activity"/>
    <property type="evidence" value="ECO:0007669"/>
    <property type="project" value="InterPro"/>
</dbReference>
<dbReference type="SUPFAM" id="SSF53098">
    <property type="entry name" value="Ribonuclease H-like"/>
    <property type="match status" value="1"/>
</dbReference>
<dbReference type="PANTHER" id="PTHR13620:SF105">
    <property type="entry name" value="OS01G0737700 PROTEIN"/>
    <property type="match status" value="1"/>
</dbReference>
<accession>A0A1S3TE09</accession>
<dbReference type="GO" id="GO:0006139">
    <property type="term" value="P:nucleobase-containing compound metabolic process"/>
    <property type="evidence" value="ECO:0007669"/>
    <property type="project" value="InterPro"/>
</dbReference>
<feature type="domain" description="CCHC-type" evidence="5">
    <location>
        <begin position="484"/>
        <end position="500"/>
    </location>
</feature>
<feature type="domain" description="CCHC-type" evidence="5">
    <location>
        <begin position="548"/>
        <end position="563"/>
    </location>
</feature>
<evidence type="ECO:0000313" key="7">
    <source>
        <dbReference type="RefSeq" id="XP_014491996.1"/>
    </source>
</evidence>
<reference evidence="7" key="1">
    <citation type="submission" date="2025-08" db="UniProtKB">
        <authorList>
            <consortium name="RefSeq"/>
        </authorList>
    </citation>
    <scope>IDENTIFICATION</scope>
    <source>
        <tissue evidence="7">Leaf</tissue>
    </source>
</reference>
<proteinExistence type="predicted"/>
<dbReference type="FunFam" id="3.30.420.10:FF:000054">
    <property type="entry name" value="Werner Syndrome-like exonuclease"/>
    <property type="match status" value="1"/>
</dbReference>
<keyword evidence="3" id="KW-0863">Zinc-finger</keyword>
<dbReference type="GO" id="GO:0003676">
    <property type="term" value="F:nucleic acid binding"/>
    <property type="evidence" value="ECO:0007669"/>
    <property type="project" value="InterPro"/>
</dbReference>
<keyword evidence="1" id="KW-0540">Nuclease</keyword>
<dbReference type="InterPro" id="IPR001878">
    <property type="entry name" value="Znf_CCHC"/>
</dbReference>
<keyword evidence="2" id="KW-0378">Hydrolase</keyword>
<dbReference type="GO" id="GO:0005737">
    <property type="term" value="C:cytoplasm"/>
    <property type="evidence" value="ECO:0007669"/>
    <property type="project" value="TreeGrafter"/>
</dbReference>
<dbReference type="GO" id="GO:0005634">
    <property type="term" value="C:nucleus"/>
    <property type="evidence" value="ECO:0007669"/>
    <property type="project" value="TreeGrafter"/>
</dbReference>
<feature type="region of interest" description="Disordered" evidence="4">
    <location>
        <begin position="423"/>
        <end position="458"/>
    </location>
</feature>
<dbReference type="Gene3D" id="3.30.420.10">
    <property type="entry name" value="Ribonuclease H-like superfamily/Ribonuclease H"/>
    <property type="match status" value="1"/>
</dbReference>
<evidence type="ECO:0000259" key="5">
    <source>
        <dbReference type="PROSITE" id="PS50158"/>
    </source>
</evidence>
<dbReference type="SUPFAM" id="SSF57756">
    <property type="entry name" value="Retrovirus zinc finger-like domains"/>
    <property type="match status" value="3"/>
</dbReference>
<evidence type="ECO:0000256" key="1">
    <source>
        <dbReference type="ARBA" id="ARBA00022722"/>
    </source>
</evidence>
<dbReference type="RefSeq" id="XP_014491996.1">
    <property type="nucleotide sequence ID" value="XM_014636510.2"/>
</dbReference>
<dbReference type="Gene3D" id="4.10.60.10">
    <property type="entry name" value="Zinc finger, CCHC-type"/>
    <property type="match status" value="3"/>
</dbReference>
<evidence type="ECO:0000256" key="4">
    <source>
        <dbReference type="SAM" id="MobiDB-lite"/>
    </source>
</evidence>
<dbReference type="SMART" id="SM00474">
    <property type="entry name" value="35EXOc"/>
    <property type="match status" value="1"/>
</dbReference>
<dbReference type="AlphaFoldDB" id="A0A1S3TE09"/>
<dbReference type="Proteomes" id="UP000087766">
    <property type="component" value="Unplaced"/>
</dbReference>
<evidence type="ECO:0000256" key="2">
    <source>
        <dbReference type="ARBA" id="ARBA00022801"/>
    </source>
</evidence>
<dbReference type="OrthoDB" id="514078at2759"/>
<dbReference type="CDD" id="cd06141">
    <property type="entry name" value="WRN_exo"/>
    <property type="match status" value="1"/>
</dbReference>
<feature type="domain" description="CCHC-type" evidence="5">
    <location>
        <begin position="581"/>
        <end position="596"/>
    </location>
</feature>
<protein>
    <submittedName>
        <fullName evidence="7">Uncharacterized protein LOC106754493 isoform X2</fullName>
    </submittedName>
</protein>
<name>A0A1S3TE09_VIGRR</name>
<dbReference type="Pfam" id="PF00098">
    <property type="entry name" value="zf-CCHC"/>
    <property type="match status" value="3"/>
</dbReference>
<dbReference type="GeneID" id="106754493"/>
<keyword evidence="3" id="KW-0862">Zinc</keyword>
<evidence type="ECO:0000313" key="6">
    <source>
        <dbReference type="Proteomes" id="UP000087766"/>
    </source>
</evidence>
<dbReference type="InterPro" id="IPR012337">
    <property type="entry name" value="RNaseH-like_sf"/>
</dbReference>
<keyword evidence="6" id="KW-1185">Reference proteome</keyword>
<dbReference type="Pfam" id="PF01612">
    <property type="entry name" value="DNA_pol_A_exo1"/>
    <property type="match status" value="1"/>
</dbReference>
<dbReference type="SMART" id="SM00343">
    <property type="entry name" value="ZnF_C2HC"/>
    <property type="match status" value="5"/>
</dbReference>
<dbReference type="PROSITE" id="PS50158">
    <property type="entry name" value="ZF_CCHC"/>
    <property type="match status" value="3"/>
</dbReference>
<gene>
    <name evidence="7" type="primary">LOC106754493</name>
</gene>
<sequence>MPEMLDPQGVPIRNVNATHTRVATISVVDHCLPYKTHNLYDVTFETHIIYTLLTSDPSLVHSWISTNVHSRQTGLMVGLDIEWRPNTQRNVQNPVATLQLCFDQHCLVFQILHSPSIPPSLVSFLSDPNVTFFGVGIEDDAKKLLGDFNLRVLNIRDLRSLAAEKLRDTKLNRAGIKSLGLRVLGLEVEKPKRITRSWWDNPRLTPQQVQYAVVDAFLSYEIGRSLSVMTPRPPVSSQSYEMCGMTMAAKPPVSSQPYVMCGIGMTPRPPAPSQPYEMCGLAMAPRPPVSSQPSDMWGIAMTPRPLASSQPSEMGGIAMTPKPLTSSQPYEMCGLAVAPTPPVSSQPSEMYGIARAMETMAAIIQHQNEVIVESHRTFMQQLEAARVTTPAPVPCVGEFSPLEQTTKIEKRSEVMPNRVVCQQKGESSGEMAKTNQHKPCDRSPYQRTGASSSQPLRSQSMSMKCYRCKRSHLQGNCHQSAEKKCFVCQKEGHYARVCPNRKGPVAKGVEQQRGENGGRPQVVQKKCRRCDGPHMVKDCHADKKSDKKCYVCRSGGHLARDCPTRGEQLDAKDCQQPTDKKCYRCQRGGHIARDCPTRGEQLDTGRVQQGRVEGEG</sequence>
<dbReference type="InterPro" id="IPR051132">
    <property type="entry name" value="3-5_Exonuclease_domain"/>
</dbReference>
<dbReference type="InterPro" id="IPR002562">
    <property type="entry name" value="3'-5'_exonuclease_dom"/>
</dbReference>
<feature type="region of interest" description="Disordered" evidence="4">
    <location>
        <begin position="596"/>
        <end position="616"/>
    </location>
</feature>
<dbReference type="InterPro" id="IPR036875">
    <property type="entry name" value="Znf_CCHC_sf"/>
</dbReference>
<dbReference type="GO" id="GO:0008270">
    <property type="term" value="F:zinc ion binding"/>
    <property type="evidence" value="ECO:0007669"/>
    <property type="project" value="UniProtKB-KW"/>
</dbReference>
<organism evidence="6 7">
    <name type="scientific">Vigna radiata var. radiata</name>
    <name type="common">Mung bean</name>
    <name type="synonym">Phaseolus aureus</name>
    <dbReference type="NCBI Taxonomy" id="3916"/>
    <lineage>
        <taxon>Eukaryota</taxon>
        <taxon>Viridiplantae</taxon>
        <taxon>Streptophyta</taxon>
        <taxon>Embryophyta</taxon>
        <taxon>Tracheophyta</taxon>
        <taxon>Spermatophyta</taxon>
        <taxon>Magnoliopsida</taxon>
        <taxon>eudicotyledons</taxon>
        <taxon>Gunneridae</taxon>
        <taxon>Pentapetalae</taxon>
        <taxon>rosids</taxon>
        <taxon>fabids</taxon>
        <taxon>Fabales</taxon>
        <taxon>Fabaceae</taxon>
        <taxon>Papilionoideae</taxon>
        <taxon>50 kb inversion clade</taxon>
        <taxon>NPAAA clade</taxon>
        <taxon>indigoferoid/millettioid clade</taxon>
        <taxon>Phaseoleae</taxon>
        <taxon>Vigna</taxon>
    </lineage>
</organism>
<dbReference type="KEGG" id="vra:106754493"/>
<evidence type="ECO:0000256" key="3">
    <source>
        <dbReference type="PROSITE-ProRule" id="PRU00047"/>
    </source>
</evidence>
<dbReference type="PANTHER" id="PTHR13620">
    <property type="entry name" value="3-5 EXONUCLEASE"/>
    <property type="match status" value="1"/>
</dbReference>